<gene>
    <name evidence="1" type="ORF">MKQ68_19645</name>
</gene>
<accession>A0ABY6J0Z7</accession>
<dbReference type="RefSeq" id="WP_264280586.1">
    <property type="nucleotide sequence ID" value="NZ_CP107006.1"/>
</dbReference>
<dbReference type="Proteomes" id="UP001162741">
    <property type="component" value="Chromosome"/>
</dbReference>
<evidence type="ECO:0000313" key="1">
    <source>
        <dbReference type="EMBL" id="UYQ92302.1"/>
    </source>
</evidence>
<dbReference type="EMBL" id="CP107006">
    <property type="protein sequence ID" value="UYQ92302.1"/>
    <property type="molecule type" value="Genomic_DNA"/>
</dbReference>
<name>A0ABY6J0Z7_9BACT</name>
<proteinExistence type="predicted"/>
<sequence length="66" mass="7602">MSNSTLPLFITSHATTDKKNRHMNEMKKMQREEKALIAITAESLKTIQYAPRTSTLDAIFEYAKKK</sequence>
<protein>
    <submittedName>
        <fullName evidence="1">Uncharacterized protein</fullName>
    </submittedName>
</protein>
<evidence type="ECO:0000313" key="2">
    <source>
        <dbReference type="Proteomes" id="UP001162741"/>
    </source>
</evidence>
<reference evidence="1" key="1">
    <citation type="submission" date="2022-10" db="EMBL/GenBank/DDBJ databases">
        <title>Chitinophaga sp. nov., isolated from soil.</title>
        <authorList>
            <person name="Jeon C.O."/>
        </authorList>
    </citation>
    <scope>NUCLEOTIDE SEQUENCE</scope>
    <source>
        <strain evidence="1">R8</strain>
    </source>
</reference>
<keyword evidence="2" id="KW-1185">Reference proteome</keyword>
<organism evidence="1 2">
    <name type="scientific">Chitinophaga horti</name>
    <dbReference type="NCBI Taxonomy" id="2920382"/>
    <lineage>
        <taxon>Bacteria</taxon>
        <taxon>Pseudomonadati</taxon>
        <taxon>Bacteroidota</taxon>
        <taxon>Chitinophagia</taxon>
        <taxon>Chitinophagales</taxon>
        <taxon>Chitinophagaceae</taxon>
        <taxon>Chitinophaga</taxon>
    </lineage>
</organism>